<gene>
    <name evidence="1" type="ORF">BDD43_3424</name>
</gene>
<comment type="caution">
    <text evidence="1">The sequence shown here is derived from an EMBL/GenBank/DDBJ whole genome shotgun (WGS) entry which is preliminary data.</text>
</comment>
<keyword evidence="2" id="KW-1185">Reference proteome</keyword>
<proteinExistence type="predicted"/>
<evidence type="ECO:0000313" key="2">
    <source>
        <dbReference type="Proteomes" id="UP000268007"/>
    </source>
</evidence>
<accession>A0A495J3H1</accession>
<dbReference type="EMBL" id="RBKU01000001">
    <property type="protein sequence ID" value="RKR83221.1"/>
    <property type="molecule type" value="Genomic_DNA"/>
</dbReference>
<name>A0A495J3H1_9SPHI</name>
<reference evidence="1 2" key="1">
    <citation type="submission" date="2018-10" db="EMBL/GenBank/DDBJ databases">
        <title>Genomic Encyclopedia of Archaeal and Bacterial Type Strains, Phase II (KMG-II): from individual species to whole genera.</title>
        <authorList>
            <person name="Goeker M."/>
        </authorList>
    </citation>
    <scope>NUCLEOTIDE SEQUENCE [LARGE SCALE GENOMIC DNA]</scope>
    <source>
        <strain evidence="1 2">DSM 18602</strain>
    </source>
</reference>
<dbReference type="RefSeq" id="WP_162847093.1">
    <property type="nucleotide sequence ID" value="NZ_RBKU01000001.1"/>
</dbReference>
<protein>
    <submittedName>
        <fullName evidence="1">Uncharacterized protein</fullName>
    </submittedName>
</protein>
<dbReference type="Proteomes" id="UP000268007">
    <property type="component" value="Unassembled WGS sequence"/>
</dbReference>
<sequence length="58" mass="6411">MCKVDIFCANCGATILLDESTECEICKDTLCPDCICEACEREVQLAHKEMAERAEPAN</sequence>
<organism evidence="1 2">
    <name type="scientific">Mucilaginibacter gracilis</name>
    <dbReference type="NCBI Taxonomy" id="423350"/>
    <lineage>
        <taxon>Bacteria</taxon>
        <taxon>Pseudomonadati</taxon>
        <taxon>Bacteroidota</taxon>
        <taxon>Sphingobacteriia</taxon>
        <taxon>Sphingobacteriales</taxon>
        <taxon>Sphingobacteriaceae</taxon>
        <taxon>Mucilaginibacter</taxon>
    </lineage>
</organism>
<evidence type="ECO:0000313" key="1">
    <source>
        <dbReference type="EMBL" id="RKR83221.1"/>
    </source>
</evidence>
<dbReference type="AlphaFoldDB" id="A0A495J3H1"/>